<reference evidence="2 3" key="1">
    <citation type="submission" date="2017-08" db="EMBL/GenBank/DDBJ databases">
        <title>Mesorhizobium wenxinae sp. nov., a novel rhizobial species isolated from root nodules of chickpea (Cicer arietinum L.).</title>
        <authorList>
            <person name="Zhang J."/>
        </authorList>
    </citation>
    <scope>NUCLEOTIDE SEQUENCE [LARGE SCALE GENOMIC DNA]</scope>
    <source>
        <strain evidence="2 3">SDW018</strain>
    </source>
</reference>
<dbReference type="RefSeq" id="WP_095495882.1">
    <property type="nucleotide sequence ID" value="NZ_NPKJ01000071.1"/>
</dbReference>
<evidence type="ECO:0000313" key="3">
    <source>
        <dbReference type="Proteomes" id="UP000216442"/>
    </source>
</evidence>
<dbReference type="EMBL" id="NPKJ01000071">
    <property type="protein sequence ID" value="PAQ05515.1"/>
    <property type="molecule type" value="Genomic_DNA"/>
</dbReference>
<accession>A0A271LDI9</accession>
<gene>
    <name evidence="2" type="ORF">CIT26_29630</name>
</gene>
<keyword evidence="1" id="KW-0732">Signal</keyword>
<feature type="chain" id="PRO_5013035308" description="Pentapeptide MXKDX repeat protein" evidence="1">
    <location>
        <begin position="24"/>
        <end position="90"/>
    </location>
</feature>
<evidence type="ECO:0000256" key="1">
    <source>
        <dbReference type="SAM" id="SignalP"/>
    </source>
</evidence>
<feature type="signal peptide" evidence="1">
    <location>
        <begin position="1"/>
        <end position="23"/>
    </location>
</feature>
<evidence type="ECO:0008006" key="4">
    <source>
        <dbReference type="Google" id="ProtNLM"/>
    </source>
</evidence>
<keyword evidence="3" id="KW-1185">Reference proteome</keyword>
<dbReference type="AlphaFoldDB" id="A0A271LDI9"/>
<dbReference type="OrthoDB" id="8093476at2"/>
<organism evidence="2 3">
    <name type="scientific">Mesorhizobium temperatum</name>
    <dbReference type="NCBI Taxonomy" id="241416"/>
    <lineage>
        <taxon>Bacteria</taxon>
        <taxon>Pseudomonadati</taxon>
        <taxon>Pseudomonadota</taxon>
        <taxon>Alphaproteobacteria</taxon>
        <taxon>Hyphomicrobiales</taxon>
        <taxon>Phyllobacteriaceae</taxon>
        <taxon>Mesorhizobium</taxon>
    </lineage>
</organism>
<evidence type="ECO:0000313" key="2">
    <source>
        <dbReference type="EMBL" id="PAQ05515.1"/>
    </source>
</evidence>
<comment type="caution">
    <text evidence="2">The sequence shown here is derived from an EMBL/GenBank/DDBJ whole genome shotgun (WGS) entry which is preliminary data.</text>
</comment>
<sequence length="90" mass="9497">MTNFTRLTLPVLAFALCSTALFAGGTTRAEDAMKPADPMATDAMATDAMKPADPMAAEKIKDCMVKAAMETDVMKKDEATKACDAMGMAK</sequence>
<protein>
    <recommendedName>
        <fullName evidence="4">Pentapeptide MXKDX repeat protein</fullName>
    </recommendedName>
</protein>
<name>A0A271LDI9_9HYPH</name>
<dbReference type="Proteomes" id="UP000216442">
    <property type="component" value="Unassembled WGS sequence"/>
</dbReference>
<proteinExistence type="predicted"/>